<keyword evidence="1" id="KW-1133">Transmembrane helix</keyword>
<keyword evidence="4" id="KW-1185">Reference proteome</keyword>
<proteinExistence type="predicted"/>
<dbReference type="Pfam" id="PF18181">
    <property type="entry name" value="SLATT_1"/>
    <property type="match status" value="1"/>
</dbReference>
<dbReference type="AlphaFoldDB" id="A0A7K0CJK1"/>
<dbReference type="EMBL" id="WEGJ01000014">
    <property type="protein sequence ID" value="MQY13665.1"/>
    <property type="molecule type" value="Genomic_DNA"/>
</dbReference>
<feature type="transmembrane region" description="Helical" evidence="1">
    <location>
        <begin position="164"/>
        <end position="186"/>
    </location>
</feature>
<dbReference type="InterPro" id="IPR040884">
    <property type="entry name" value="SLATT_1"/>
</dbReference>
<evidence type="ECO:0000313" key="4">
    <source>
        <dbReference type="Proteomes" id="UP000466345"/>
    </source>
</evidence>
<organism evidence="3 4">
    <name type="scientific">Streptomyces smaragdinus</name>
    <dbReference type="NCBI Taxonomy" id="2585196"/>
    <lineage>
        <taxon>Bacteria</taxon>
        <taxon>Bacillati</taxon>
        <taxon>Actinomycetota</taxon>
        <taxon>Actinomycetes</taxon>
        <taxon>Kitasatosporales</taxon>
        <taxon>Streptomycetaceae</taxon>
        <taxon>Streptomyces</taxon>
    </lineage>
</organism>
<keyword evidence="1" id="KW-0812">Transmembrane</keyword>
<feature type="domain" description="SMODS and SLOG-associating 2TM effector" evidence="2">
    <location>
        <begin position="108"/>
        <end position="234"/>
    </location>
</feature>
<comment type="caution">
    <text evidence="3">The sequence shown here is derived from an EMBL/GenBank/DDBJ whole genome shotgun (WGS) entry which is preliminary data.</text>
</comment>
<reference evidence="3 4" key="1">
    <citation type="submission" date="2019-10" db="EMBL/GenBank/DDBJ databases">
        <title>Streptomyces smaragdinus sp. nov. and Streptomyces fabii sp. nov., isolated from the gut of fungus growing-termite Macrotermes natalensis.</title>
        <authorList>
            <person name="Schwitalla J."/>
            <person name="Benndorf R."/>
            <person name="Martin K."/>
            <person name="De Beer W."/>
            <person name="Kaster A.-K."/>
            <person name="Vollmers J."/>
            <person name="Poulsen M."/>
            <person name="Beemelmanns C."/>
        </authorList>
    </citation>
    <scope>NUCLEOTIDE SEQUENCE [LARGE SCALE GENOMIC DNA]</scope>
    <source>
        <strain evidence="3 4">RB5</strain>
    </source>
</reference>
<accession>A0A7K0CJK1</accession>
<gene>
    <name evidence="3" type="ORF">SRB5_38150</name>
</gene>
<feature type="transmembrane region" description="Helical" evidence="1">
    <location>
        <begin position="138"/>
        <end position="158"/>
    </location>
</feature>
<keyword evidence="1" id="KW-0472">Membrane</keyword>
<protein>
    <recommendedName>
        <fullName evidence="2">SMODS and SLOG-associating 2TM effector domain-containing protein</fullName>
    </recommendedName>
</protein>
<evidence type="ECO:0000259" key="2">
    <source>
        <dbReference type="Pfam" id="PF18181"/>
    </source>
</evidence>
<sequence length="241" mass="26027">MPVSQPTGRTLAFLAFVAAGVAPLAVRGAAADRVRDWTRTRAVSEELKSQTYLRLARLTHYAAAADADAELADRAGRVLADAADLEPGISAIRPVDRPLPPVSDAATYAAERLRRQLEVYYRPKAREMARRAQSIERWTVALAVLSVLLGGVAGAFAVESAAAWMPVVAAVASAVAAHGATAKYVVQQVEFSRTTGELERLLLWWEQLDPATPADGDRLAERGEHVISVQNEGWMAKWTAD</sequence>
<feature type="transmembrane region" description="Helical" evidence="1">
    <location>
        <begin position="12"/>
        <end position="30"/>
    </location>
</feature>
<evidence type="ECO:0000256" key="1">
    <source>
        <dbReference type="SAM" id="Phobius"/>
    </source>
</evidence>
<dbReference type="NCBIfam" id="NF033634">
    <property type="entry name" value="SLATT_1"/>
    <property type="match status" value="1"/>
</dbReference>
<evidence type="ECO:0000313" key="3">
    <source>
        <dbReference type="EMBL" id="MQY13665.1"/>
    </source>
</evidence>
<name>A0A7K0CJK1_9ACTN</name>
<dbReference type="Proteomes" id="UP000466345">
    <property type="component" value="Unassembled WGS sequence"/>
</dbReference>